<feature type="region of interest" description="Disordered" evidence="2">
    <location>
        <begin position="47"/>
        <end position="114"/>
    </location>
</feature>
<keyword evidence="5" id="KW-1185">Reference proteome</keyword>
<dbReference type="Gene3D" id="3.40.30.10">
    <property type="entry name" value="Glutaredoxin"/>
    <property type="match status" value="1"/>
</dbReference>
<dbReference type="Pfam" id="PF14555">
    <property type="entry name" value="UBA_4"/>
    <property type="match status" value="1"/>
</dbReference>
<gene>
    <name evidence="4" type="ORF">ECRASSUSDP1_LOCUS6269</name>
</gene>
<dbReference type="GO" id="GO:0043130">
    <property type="term" value="F:ubiquitin binding"/>
    <property type="evidence" value="ECO:0007669"/>
    <property type="project" value="TreeGrafter"/>
</dbReference>
<feature type="region of interest" description="Disordered" evidence="2">
    <location>
        <begin position="326"/>
        <end position="351"/>
    </location>
</feature>
<dbReference type="EMBL" id="CAMPGE010006076">
    <property type="protein sequence ID" value="CAI2364919.1"/>
    <property type="molecule type" value="Genomic_DNA"/>
</dbReference>
<dbReference type="SUPFAM" id="SSF54236">
    <property type="entry name" value="Ubiquitin-like"/>
    <property type="match status" value="1"/>
</dbReference>
<feature type="domain" description="UBX" evidence="3">
    <location>
        <begin position="431"/>
        <end position="513"/>
    </location>
</feature>
<feature type="compositionally biased region" description="Polar residues" evidence="2">
    <location>
        <begin position="47"/>
        <end position="59"/>
    </location>
</feature>
<evidence type="ECO:0000256" key="2">
    <source>
        <dbReference type="SAM" id="MobiDB-lite"/>
    </source>
</evidence>
<feature type="coiled-coil region" evidence="1">
    <location>
        <begin position="364"/>
        <end position="422"/>
    </location>
</feature>
<dbReference type="InterPro" id="IPR050730">
    <property type="entry name" value="UBX_domain-protein"/>
</dbReference>
<name>A0AAD1X8J9_EUPCR</name>
<feature type="compositionally biased region" description="Polar residues" evidence="2">
    <location>
        <begin position="102"/>
        <end position="114"/>
    </location>
</feature>
<dbReference type="Gene3D" id="1.10.8.10">
    <property type="entry name" value="DNA helicase RuvA subunit, C-terminal domain"/>
    <property type="match status" value="1"/>
</dbReference>
<proteinExistence type="predicted"/>
<dbReference type="Gene3D" id="3.10.20.90">
    <property type="entry name" value="Phosphatidylinositol 3-kinase Catalytic Subunit, Chain A, domain 1"/>
    <property type="match status" value="1"/>
</dbReference>
<evidence type="ECO:0000256" key="1">
    <source>
        <dbReference type="SAM" id="Coils"/>
    </source>
</evidence>
<reference evidence="4" key="1">
    <citation type="submission" date="2023-07" db="EMBL/GenBank/DDBJ databases">
        <authorList>
            <consortium name="AG Swart"/>
            <person name="Singh M."/>
            <person name="Singh A."/>
            <person name="Seah K."/>
            <person name="Emmerich C."/>
        </authorList>
    </citation>
    <scope>NUCLEOTIDE SEQUENCE</scope>
    <source>
        <strain evidence="4">DP1</strain>
    </source>
</reference>
<dbReference type="PANTHER" id="PTHR23322:SF93">
    <property type="entry name" value="UBX DOMAIN-CONTAINING PROTEIN 8"/>
    <property type="match status" value="1"/>
</dbReference>
<evidence type="ECO:0000313" key="4">
    <source>
        <dbReference type="EMBL" id="CAI2364919.1"/>
    </source>
</evidence>
<organism evidence="4 5">
    <name type="scientific">Euplotes crassus</name>
    <dbReference type="NCBI Taxonomy" id="5936"/>
    <lineage>
        <taxon>Eukaryota</taxon>
        <taxon>Sar</taxon>
        <taxon>Alveolata</taxon>
        <taxon>Ciliophora</taxon>
        <taxon>Intramacronucleata</taxon>
        <taxon>Spirotrichea</taxon>
        <taxon>Hypotrichia</taxon>
        <taxon>Euplotida</taxon>
        <taxon>Euplotidae</taxon>
        <taxon>Moneuplotes</taxon>
    </lineage>
</organism>
<sequence length="519" mass="58836">MEDEKNESIQNFKAMAECDDDGIAFQYLDSNNWDLAQAYDQYQNTHQFNQSNPANTPAPTSFPGGADVDMSPGADAEESAFDDIPDIPNIGIPQMDQPSPVPQESNAPGSGLGNITSQFSNFASSIQSNLQNLTGGMFSGVMGGGMMGTGMNTQSNFSNRNLTAAQEFLFQFRKKNGMHVILPKFVNNTFEEIGQESKRLRRPVFFYLHNDKGDSCNIVDQSVIGEEMTRMLLNKYICVGVNKFQKRHLSESPILMKMGRFKIGSRSGDEINVMALSEMDEAASGVFNAIFDGDTTDLTFHIEDSNLQLLETEEFKAEISAQMGDRTFDGYNEEPPRRRGPEIDPTTGFPVGMTPQQIQDKILKDQQRQEYAEIDEKNKVLIEERKKKQEENNLKRKEELEKKAKIEKLEEEKKEMAEIVRSNLPEEPSEGTPDTITIQFRFPDGNHKQVRRFYKTDKVQLLYDYITSFGNENGFEAAHTHFSIIQNFPKKFFEDMNKTLEEEGLSNCTLMIKEHSHVE</sequence>
<dbReference type="InterPro" id="IPR001012">
    <property type="entry name" value="UBX_dom"/>
</dbReference>
<evidence type="ECO:0000259" key="3">
    <source>
        <dbReference type="PROSITE" id="PS50033"/>
    </source>
</evidence>
<dbReference type="AlphaFoldDB" id="A0AAD1X8J9"/>
<dbReference type="CDD" id="cd01767">
    <property type="entry name" value="UBX"/>
    <property type="match status" value="1"/>
</dbReference>
<evidence type="ECO:0000313" key="5">
    <source>
        <dbReference type="Proteomes" id="UP001295684"/>
    </source>
</evidence>
<keyword evidence="1" id="KW-0175">Coiled coil</keyword>
<dbReference type="Pfam" id="PF00789">
    <property type="entry name" value="UBX"/>
    <property type="match status" value="1"/>
</dbReference>
<comment type="caution">
    <text evidence="4">The sequence shown here is derived from an EMBL/GenBank/DDBJ whole genome shotgun (WGS) entry which is preliminary data.</text>
</comment>
<feature type="compositionally biased region" description="Acidic residues" evidence="2">
    <location>
        <begin position="75"/>
        <end position="85"/>
    </location>
</feature>
<accession>A0AAD1X8J9</accession>
<protein>
    <recommendedName>
        <fullName evidence="3">UBX domain-containing protein</fullName>
    </recommendedName>
</protein>
<dbReference type="PANTHER" id="PTHR23322">
    <property type="entry name" value="FAS-ASSOCIATED PROTEIN"/>
    <property type="match status" value="1"/>
</dbReference>
<dbReference type="PROSITE" id="PS50033">
    <property type="entry name" value="UBX"/>
    <property type="match status" value="1"/>
</dbReference>
<dbReference type="InterPro" id="IPR029071">
    <property type="entry name" value="Ubiquitin-like_domsf"/>
</dbReference>
<dbReference type="Proteomes" id="UP001295684">
    <property type="component" value="Unassembled WGS sequence"/>
</dbReference>
<dbReference type="SMART" id="SM00166">
    <property type="entry name" value="UBX"/>
    <property type="match status" value="1"/>
</dbReference>